<keyword evidence="2" id="KW-1185">Reference proteome</keyword>
<name>A0AC61YC28_9FLAO</name>
<dbReference type="EMBL" id="CABVMM010000013">
    <property type="protein sequence ID" value="VVV01944.1"/>
    <property type="molecule type" value="Genomic_DNA"/>
</dbReference>
<protein>
    <submittedName>
        <fullName evidence="1">Hemagglutinin A</fullName>
    </submittedName>
</protein>
<proteinExistence type="predicted"/>
<gene>
    <name evidence="1" type="primary">hagA_3</name>
    <name evidence="1" type="ORF">FVB9532_03239</name>
</gene>
<dbReference type="Proteomes" id="UP000356253">
    <property type="component" value="Unassembled WGS sequence"/>
</dbReference>
<accession>A0AC61YC28</accession>
<comment type="caution">
    <text evidence="1">The sequence shown here is derived from an EMBL/GenBank/DDBJ whole genome shotgun (WGS) entry which is preliminary data.</text>
</comment>
<evidence type="ECO:0000313" key="1">
    <source>
        <dbReference type="EMBL" id="VVV01944.1"/>
    </source>
</evidence>
<organism evidence="1 2">
    <name type="scientific">Mesonia oceanica</name>
    <dbReference type="NCBI Taxonomy" id="2687242"/>
    <lineage>
        <taxon>Bacteria</taxon>
        <taxon>Pseudomonadati</taxon>
        <taxon>Bacteroidota</taxon>
        <taxon>Flavobacteriia</taxon>
        <taxon>Flavobacteriales</taxon>
        <taxon>Flavobacteriaceae</taxon>
        <taxon>Mesonia</taxon>
    </lineage>
</organism>
<reference evidence="1" key="1">
    <citation type="submission" date="2019-09" db="EMBL/GenBank/DDBJ databases">
        <authorList>
            <person name="Rodrigo-Torres L."/>
            <person name="Arahal R. D."/>
            <person name="Lucena T."/>
        </authorList>
    </citation>
    <scope>NUCLEOTIDE SEQUENCE</scope>
    <source>
        <strain evidence="1">ISS653</strain>
    </source>
</reference>
<evidence type="ECO:0000313" key="2">
    <source>
        <dbReference type="Proteomes" id="UP000356253"/>
    </source>
</evidence>
<sequence>MMKNYSLKSKKNDKKISFLLLLTLLSFSVFSSEKEKDKTLEPPTPSLFFNTPEYITLTIDSGLNEDVIANGTGETINSTTSDIDGTGYCFLEQGLVTSNGNAPTTYGLDPSGFYDLTDQEEGAIYQFADYGENNSLRLSNETEMSGTLTFSNGGTFQNLYILATSGGADSDFDVEINFDDNTSQTITGKLAPDWFNNTTPPAVITGIGRVSTTDDVLQNPLNNPRIYHITLDIEESNYSKTIESIAITKTNTDGFLNVFAVSAKTSADCLSPTNLAVDNITTSEAELSWVAGDTEESWEIAIQLAGMDTPESGTEVSETTYNFNDLETNTEYEIFLRSYCGTEGSYSFWTSTTFTTACGLLDGLEEGFESSSEIPSCWEIINDGDSTYPWEVYTFDSNTGSNSVRIRSDWNSHDDYLISPKFTVNANESDLLSFWAKNSNSTNAQPFDIVVSTTGKAKEDFTDVIATQVSAPENWNEYSYDLSAYVGQDIYVAFKNTSTSSLNFYYLYIDDVNTSGIPLCPAPTNLNAPLVTNTNAQLTWETDGATAWEIAVQPVGTGTPDSGEAVTTNTYDVAIDPSTVYEFYVRVDCSEVEGFSPWTGPYAFGVYSKLQPNEGFTDDVIANGIGAPSSSTTNDVDGANYAYMSEDYQYDIDTPPVSQNGDGLPLNGDLTKEGGETSGLHFQMSPFDNPYEGNNSLRLENVSDNGTFTFNNTQPAESLHLMVTSGSGSAEMTGTITFNDGSTQAIENTSVPDWYFNETPPVIIRGIGRLNLDTEDVETSTTNPRIYELEITIDEANQSKSISELFFEKSSGDGVINIFGASIKLAETPSCSVPTLVQFSNITTTSAQISWTSNGDETEWEILYGPTGFDPETQGTTATDDDQEDGYSLNDLEPDTEYDVYIRAVCEEENYSEWSTVTSFSTLESCETPTGIEFSNITTTSAQISWTSNGDETEWEILYGPTGFDPETQGTTATDDDQEDGYSLNDLEPDTEYDVYIRAVCEEENYSEWSTVDSFSTLESCETPTGIEFSNITTTSAQISWTSNGDETEWEILYGPTGFDPETQGTTATDDDQEDGYSLNDLEPDTEYDVYIRAVCEEESYSEWSTVASFSTEELDVNDIDFSGFMYYPNPVRNMLTFKANNPIKSITVFNMLGQQVFQKDYNKVSGSIDFSMLQTGNYFIKIQIKNSIKMIKLIKE</sequence>